<feature type="transmembrane region" description="Helical" evidence="1">
    <location>
        <begin position="25"/>
        <end position="47"/>
    </location>
</feature>
<evidence type="ECO:0000313" key="3">
    <source>
        <dbReference type="Proteomes" id="UP001501407"/>
    </source>
</evidence>
<sequence length="169" mass="17437">MGSSTPSGAEHGSDLRSGIPRSRSVRLAVLALTVGVIIGGSVAVAAVTRGTDARPDVTLQATGTPPDELVLRVLEPPEAEHLEIDLDTLRSFGTHEGVELWSASNAFGSSCVIAIHRRTQDVLGTSCVPVGATTFVDTIAHGLPIGAAYRFTLRSDAVDVSLLLPDAGG</sequence>
<accession>A0ABP9LXE7</accession>
<dbReference type="RefSeq" id="WP_194412193.1">
    <property type="nucleotide sequence ID" value="NZ_BAABKZ010000001.1"/>
</dbReference>
<organism evidence="2 3">
    <name type="scientific">Microbacterium yannicii</name>
    <dbReference type="NCBI Taxonomy" id="671622"/>
    <lineage>
        <taxon>Bacteria</taxon>
        <taxon>Bacillati</taxon>
        <taxon>Actinomycetota</taxon>
        <taxon>Actinomycetes</taxon>
        <taxon>Micrococcales</taxon>
        <taxon>Microbacteriaceae</taxon>
        <taxon>Microbacterium</taxon>
    </lineage>
</organism>
<keyword evidence="1" id="KW-1133">Transmembrane helix</keyword>
<dbReference type="Proteomes" id="UP001501407">
    <property type="component" value="Unassembled WGS sequence"/>
</dbReference>
<keyword evidence="1" id="KW-0472">Membrane</keyword>
<name>A0ABP9LXE7_9MICO</name>
<evidence type="ECO:0000256" key="1">
    <source>
        <dbReference type="SAM" id="Phobius"/>
    </source>
</evidence>
<dbReference type="EMBL" id="BAABKZ010000001">
    <property type="protein sequence ID" value="GAA5084677.1"/>
    <property type="molecule type" value="Genomic_DNA"/>
</dbReference>
<protein>
    <submittedName>
        <fullName evidence="2">Uncharacterized protein</fullName>
    </submittedName>
</protein>
<proteinExistence type="predicted"/>
<reference evidence="3" key="1">
    <citation type="journal article" date="2019" name="Int. J. Syst. Evol. Microbiol.">
        <title>The Global Catalogue of Microorganisms (GCM) 10K type strain sequencing project: providing services to taxonomists for standard genome sequencing and annotation.</title>
        <authorList>
            <consortium name="The Broad Institute Genomics Platform"/>
            <consortium name="The Broad Institute Genome Sequencing Center for Infectious Disease"/>
            <person name="Wu L."/>
            <person name="Ma J."/>
        </authorList>
    </citation>
    <scope>NUCLEOTIDE SEQUENCE [LARGE SCALE GENOMIC DNA]</scope>
    <source>
        <strain evidence="3">JCM 18959</strain>
    </source>
</reference>
<keyword evidence="1" id="KW-0812">Transmembrane</keyword>
<evidence type="ECO:0000313" key="2">
    <source>
        <dbReference type="EMBL" id="GAA5084677.1"/>
    </source>
</evidence>
<gene>
    <name evidence="2" type="ORF">GCM10025760_02770</name>
</gene>
<comment type="caution">
    <text evidence="2">The sequence shown here is derived from an EMBL/GenBank/DDBJ whole genome shotgun (WGS) entry which is preliminary data.</text>
</comment>
<keyword evidence="3" id="KW-1185">Reference proteome</keyword>